<dbReference type="Proteomes" id="UP000645462">
    <property type="component" value="Unassembled WGS sequence"/>
</dbReference>
<evidence type="ECO:0000313" key="1">
    <source>
        <dbReference type="EMBL" id="GGC24175.1"/>
    </source>
</evidence>
<proteinExistence type="predicted"/>
<gene>
    <name evidence="1" type="ORF">GCM10011363_45840</name>
</gene>
<protein>
    <submittedName>
        <fullName evidence="1">Uncharacterized protein</fullName>
    </submittedName>
</protein>
<accession>A0ABQ1LJS6</accession>
<organism evidence="1 2">
    <name type="scientific">Marivita lacus</name>
    <dbReference type="NCBI Taxonomy" id="1323742"/>
    <lineage>
        <taxon>Bacteria</taxon>
        <taxon>Pseudomonadati</taxon>
        <taxon>Pseudomonadota</taxon>
        <taxon>Alphaproteobacteria</taxon>
        <taxon>Rhodobacterales</taxon>
        <taxon>Roseobacteraceae</taxon>
        <taxon>Marivita</taxon>
    </lineage>
</organism>
<comment type="caution">
    <text evidence="1">The sequence shown here is derived from an EMBL/GenBank/DDBJ whole genome shotgun (WGS) entry which is preliminary data.</text>
</comment>
<dbReference type="EMBL" id="BMFC01000034">
    <property type="protein sequence ID" value="GGC24175.1"/>
    <property type="molecule type" value="Genomic_DNA"/>
</dbReference>
<reference evidence="2" key="1">
    <citation type="journal article" date="2019" name="Int. J. Syst. Evol. Microbiol.">
        <title>The Global Catalogue of Microorganisms (GCM) 10K type strain sequencing project: providing services to taxonomists for standard genome sequencing and annotation.</title>
        <authorList>
            <consortium name="The Broad Institute Genomics Platform"/>
            <consortium name="The Broad Institute Genome Sequencing Center for Infectious Disease"/>
            <person name="Wu L."/>
            <person name="Ma J."/>
        </authorList>
    </citation>
    <scope>NUCLEOTIDE SEQUENCE [LARGE SCALE GENOMIC DNA]</scope>
    <source>
        <strain evidence="2">CGMCC 1.12478</strain>
    </source>
</reference>
<sequence length="106" mass="11903">MKKRKTSREDFQPRHPGFVTRGELVIWLGVSRNSGGGIAERFGLRAIEGRFPEAEIYRKILGIDPRDEQDRACLRRPLEGAGWLSRRTGVPASMDLLRFGAAPLIA</sequence>
<keyword evidence="2" id="KW-1185">Reference proteome</keyword>
<dbReference type="RefSeq" id="WP_188484427.1">
    <property type="nucleotide sequence ID" value="NZ_BMFC01000034.1"/>
</dbReference>
<evidence type="ECO:0000313" key="2">
    <source>
        <dbReference type="Proteomes" id="UP000645462"/>
    </source>
</evidence>
<name>A0ABQ1LJS6_9RHOB</name>